<name>A0A7Z7LGV9_9BACT</name>
<keyword evidence="3" id="KW-1185">Reference proteome</keyword>
<protein>
    <recommendedName>
        <fullName evidence="4">Acid-resistance membrane protein</fullName>
    </recommendedName>
</protein>
<dbReference type="Proteomes" id="UP000250796">
    <property type="component" value="Chromosome MESINF"/>
</dbReference>
<dbReference type="GO" id="GO:0005886">
    <property type="term" value="C:plasma membrane"/>
    <property type="evidence" value="ECO:0007669"/>
    <property type="project" value="TreeGrafter"/>
</dbReference>
<dbReference type="RefSeq" id="WP_169700055.1">
    <property type="nucleotide sequence ID" value="NZ_LS974202.1"/>
</dbReference>
<dbReference type="PANTHER" id="PTHR34989">
    <property type="entry name" value="PROTEIN HDED"/>
    <property type="match status" value="1"/>
</dbReference>
<organism evidence="2 3">
    <name type="scientific">Mesotoga infera</name>
    <dbReference type="NCBI Taxonomy" id="1236046"/>
    <lineage>
        <taxon>Bacteria</taxon>
        <taxon>Thermotogati</taxon>
        <taxon>Thermotogota</taxon>
        <taxon>Thermotogae</taxon>
        <taxon>Kosmotogales</taxon>
        <taxon>Kosmotogaceae</taxon>
        <taxon>Mesotoga</taxon>
    </lineage>
</organism>
<reference evidence="2 3" key="1">
    <citation type="submission" date="2017-01" db="EMBL/GenBank/DDBJ databases">
        <authorList>
            <person name="Erauso G."/>
        </authorList>
    </citation>
    <scope>NUCLEOTIDE SEQUENCE [LARGE SCALE GENOMIC DNA]</scope>
    <source>
        <strain evidence="2">MESINF1</strain>
    </source>
</reference>
<keyword evidence="1" id="KW-0472">Membrane</keyword>
<dbReference type="Pfam" id="PF03729">
    <property type="entry name" value="DUF308"/>
    <property type="match status" value="2"/>
</dbReference>
<keyword evidence="1" id="KW-1133">Transmembrane helix</keyword>
<dbReference type="InterPro" id="IPR052712">
    <property type="entry name" value="Acid_resist_chaperone_HdeD"/>
</dbReference>
<dbReference type="InterPro" id="IPR005325">
    <property type="entry name" value="DUF308_memb"/>
</dbReference>
<dbReference type="KEGG" id="minf:MESINF_2454"/>
<sequence length="179" mass="19572">MAEKKSFNWISLLVGIVLIVGSVFAFMNPVATFLTLAIMLGIVAVVRGLMLIIAFFRVNDRTTIKVWFFLIVGILLTILGIIFLFRPAFAAVVFAIMVAVWFIVDAVNNLINIDRIKPAGKGIYFLSIVLNLLLLVGGIIIALHPWIVGISIPIIIGIALMASGIQHLVLAFFGPRDLV</sequence>
<dbReference type="AlphaFoldDB" id="A0A7Z7LGV9"/>
<gene>
    <name evidence="2" type="ORF">MESINF_2454</name>
</gene>
<feature type="transmembrane region" description="Helical" evidence="1">
    <location>
        <begin position="91"/>
        <end position="111"/>
    </location>
</feature>
<accession>A0A7Z7LGV9</accession>
<evidence type="ECO:0000313" key="2">
    <source>
        <dbReference type="EMBL" id="SSC13894.1"/>
    </source>
</evidence>
<evidence type="ECO:0008006" key="4">
    <source>
        <dbReference type="Google" id="ProtNLM"/>
    </source>
</evidence>
<keyword evidence="1" id="KW-0812">Transmembrane</keyword>
<dbReference type="EMBL" id="LS974202">
    <property type="protein sequence ID" value="SSC13894.1"/>
    <property type="molecule type" value="Genomic_DNA"/>
</dbReference>
<feature type="transmembrane region" description="Helical" evidence="1">
    <location>
        <begin position="33"/>
        <end position="54"/>
    </location>
</feature>
<feature type="transmembrane region" description="Helical" evidence="1">
    <location>
        <begin position="123"/>
        <end position="144"/>
    </location>
</feature>
<feature type="transmembrane region" description="Helical" evidence="1">
    <location>
        <begin position="150"/>
        <end position="173"/>
    </location>
</feature>
<proteinExistence type="predicted"/>
<evidence type="ECO:0000256" key="1">
    <source>
        <dbReference type="SAM" id="Phobius"/>
    </source>
</evidence>
<evidence type="ECO:0000313" key="3">
    <source>
        <dbReference type="Proteomes" id="UP000250796"/>
    </source>
</evidence>
<feature type="transmembrane region" description="Helical" evidence="1">
    <location>
        <begin position="66"/>
        <end position="85"/>
    </location>
</feature>
<feature type="transmembrane region" description="Helical" evidence="1">
    <location>
        <begin position="7"/>
        <end position="27"/>
    </location>
</feature>
<dbReference type="PANTHER" id="PTHR34989:SF1">
    <property type="entry name" value="PROTEIN HDED"/>
    <property type="match status" value="1"/>
</dbReference>